<name>A0ABQ9G8W9_9NEOP</name>
<sequence>MRLRKSIRELKLANPNPSFVPGVSIHSTSKLKPILRASKMLHLHYPKCLKLYGNCPCVLQKQKNPELSGGCNSALAINSPRSRQLLEMVYYPLSNPGAIDTIIARLRLEILWGVNSGRGNPLRVTGLPAGTRRMERRWNGKREYSEKTRRQAASSSTITTCKNPGVNPSGIEPGLPCWEASALATSSPLPQAKMEKRWNTVMVEQEVTSATCPHMRKFLTGTEPISSWWETRDPSATPQWLLVSTITAKGTLSSNPRQDIPAMERKSFQCSILARPLGTSGPRSTCLRRIMDSFTAARTNAYKKPQRLEALPTHPFSPPGGGGHGGCAVNLLASHQGDPGLRMRESYRTMPLIGRFSRGSPVSPALSFRRCTILISITLIGSQDLDVKSRPTLFTHTRFTTLNYERLRRESSPVRLGGKRVVWTLHNRGPFVRWCNNLWRRHVSCPSVNLGQGPRTGGEDFSRMLGAGGRETTWPYLACTLHTINIALCYRTLKYRRRLSPDRRMHKVMRPMAMLILRKAEEYTKCIQVDLKQGFQKCSFCRERPIVIYEVRKAAAERDHCTRAEWRQLGGAVNRITDRPERCLRAGCQPAAPLTTRLPPRRTGLDPRPGHRVFSCGNRAERCRSNIFTLHPLPLMLASVVIKNKLACGHGSTKVEGAEEKNQYEALIPFILHATRASENSSGQQMKLLSLSIVLRTNGKKLSEAAPLSAQKEAFVTGVA</sequence>
<evidence type="ECO:0000256" key="1">
    <source>
        <dbReference type="SAM" id="MobiDB-lite"/>
    </source>
</evidence>
<feature type="region of interest" description="Disordered" evidence="1">
    <location>
        <begin position="147"/>
        <end position="166"/>
    </location>
</feature>
<dbReference type="EMBL" id="JARBHB010000014">
    <property type="protein sequence ID" value="KAJ8868868.1"/>
    <property type="molecule type" value="Genomic_DNA"/>
</dbReference>
<organism evidence="2 3">
    <name type="scientific">Dryococelus australis</name>
    <dbReference type="NCBI Taxonomy" id="614101"/>
    <lineage>
        <taxon>Eukaryota</taxon>
        <taxon>Metazoa</taxon>
        <taxon>Ecdysozoa</taxon>
        <taxon>Arthropoda</taxon>
        <taxon>Hexapoda</taxon>
        <taxon>Insecta</taxon>
        <taxon>Pterygota</taxon>
        <taxon>Neoptera</taxon>
        <taxon>Polyneoptera</taxon>
        <taxon>Phasmatodea</taxon>
        <taxon>Verophasmatodea</taxon>
        <taxon>Anareolatae</taxon>
        <taxon>Phasmatidae</taxon>
        <taxon>Eurycanthinae</taxon>
        <taxon>Dryococelus</taxon>
    </lineage>
</organism>
<evidence type="ECO:0000313" key="3">
    <source>
        <dbReference type="Proteomes" id="UP001159363"/>
    </source>
</evidence>
<keyword evidence="3" id="KW-1185">Reference proteome</keyword>
<evidence type="ECO:0000313" key="2">
    <source>
        <dbReference type="EMBL" id="KAJ8868868.1"/>
    </source>
</evidence>
<accession>A0ABQ9G8W9</accession>
<feature type="compositionally biased region" description="Polar residues" evidence="1">
    <location>
        <begin position="151"/>
        <end position="162"/>
    </location>
</feature>
<protein>
    <submittedName>
        <fullName evidence="2">Uncharacterized protein</fullName>
    </submittedName>
</protein>
<comment type="caution">
    <text evidence="2">The sequence shown here is derived from an EMBL/GenBank/DDBJ whole genome shotgun (WGS) entry which is preliminary data.</text>
</comment>
<proteinExistence type="predicted"/>
<gene>
    <name evidence="2" type="ORF">PR048_030409</name>
</gene>
<reference evidence="2 3" key="1">
    <citation type="submission" date="2023-02" db="EMBL/GenBank/DDBJ databases">
        <title>LHISI_Scaffold_Assembly.</title>
        <authorList>
            <person name="Stuart O.P."/>
            <person name="Cleave R."/>
            <person name="Magrath M.J.L."/>
            <person name="Mikheyev A.S."/>
        </authorList>
    </citation>
    <scope>NUCLEOTIDE SEQUENCE [LARGE SCALE GENOMIC DNA]</scope>
    <source>
        <strain evidence="2">Daus_M_001</strain>
        <tissue evidence="2">Leg muscle</tissue>
    </source>
</reference>
<dbReference type="Proteomes" id="UP001159363">
    <property type="component" value="Chromosome 13"/>
</dbReference>